<protein>
    <recommendedName>
        <fullName evidence="1">DUF2383 domain-containing protein</fullName>
    </recommendedName>
</protein>
<dbReference type="RefSeq" id="WP_064480884.1">
    <property type="nucleotide sequence ID" value="NZ_CP015641.1"/>
</dbReference>
<dbReference type="AlphaFoldDB" id="A0A172WMI9"/>
<evidence type="ECO:0000313" key="2">
    <source>
        <dbReference type="EMBL" id="ANF24663.1"/>
    </source>
</evidence>
<accession>A0A172WMI9</accession>
<dbReference type="InterPro" id="IPR019052">
    <property type="entry name" value="DUF2383"/>
</dbReference>
<dbReference type="eggNOG" id="COG1633">
    <property type="taxonomic scope" value="Bacteria"/>
</dbReference>
<evidence type="ECO:0000259" key="1">
    <source>
        <dbReference type="Pfam" id="PF09537"/>
    </source>
</evidence>
<dbReference type="OrthoDB" id="268257at2"/>
<sequence>MNQNMTQLNELIEITRDGQHFYQHAIDEVKEVELQHLFRDMAQAKTHIIQALSVKVAANQQEPAQGGTTAGKLREMYADTKAKLGDSDAVYIDQLDQTEERILAAFEDALKTADPDVKALLAIELPKIRACHERIHTLNHSDRNRRD</sequence>
<reference evidence="2 3" key="1">
    <citation type="submission" date="2016-05" db="EMBL/GenBank/DDBJ databases">
        <title>Genome sequence of Pseudomonas stutzeri 273 and identification of the exopolysaccharide biosynthesis locus.</title>
        <authorList>
            <person name="Wu S."/>
            <person name="Sun C."/>
        </authorList>
    </citation>
    <scope>NUCLEOTIDE SEQUENCE [LARGE SCALE GENOMIC DNA]</scope>
    <source>
        <strain evidence="2 3">273</strain>
    </source>
</reference>
<dbReference type="InterPro" id="IPR012347">
    <property type="entry name" value="Ferritin-like"/>
</dbReference>
<dbReference type="Gene3D" id="1.20.1260.10">
    <property type="match status" value="1"/>
</dbReference>
<proteinExistence type="predicted"/>
<evidence type="ECO:0000313" key="3">
    <source>
        <dbReference type="Proteomes" id="UP000077787"/>
    </source>
</evidence>
<dbReference type="EMBL" id="CP015641">
    <property type="protein sequence ID" value="ANF24663.1"/>
    <property type="molecule type" value="Genomic_DNA"/>
</dbReference>
<dbReference type="Proteomes" id="UP000077787">
    <property type="component" value="Chromosome"/>
</dbReference>
<name>A0A172WMI9_STUST</name>
<gene>
    <name evidence="2" type="ORF">PS273GM_05610</name>
</gene>
<dbReference type="Pfam" id="PF09537">
    <property type="entry name" value="DUF2383"/>
    <property type="match status" value="1"/>
</dbReference>
<organism evidence="2 3">
    <name type="scientific">Stutzerimonas stutzeri</name>
    <name type="common">Pseudomonas stutzeri</name>
    <dbReference type="NCBI Taxonomy" id="316"/>
    <lineage>
        <taxon>Bacteria</taxon>
        <taxon>Pseudomonadati</taxon>
        <taxon>Pseudomonadota</taxon>
        <taxon>Gammaproteobacteria</taxon>
        <taxon>Pseudomonadales</taxon>
        <taxon>Pseudomonadaceae</taxon>
        <taxon>Stutzerimonas</taxon>
    </lineage>
</organism>
<dbReference type="InterPro" id="IPR011971">
    <property type="entry name" value="CHP02284"/>
</dbReference>
<dbReference type="NCBIfam" id="TIGR02284">
    <property type="entry name" value="PA2169 family four-helix-bundle protein"/>
    <property type="match status" value="1"/>
</dbReference>
<feature type="domain" description="DUF2383" evidence="1">
    <location>
        <begin position="5"/>
        <end position="111"/>
    </location>
</feature>